<name>A0A4U5JXA9_9GAMM</name>
<accession>A0A4U5JXA9</accession>
<reference evidence="2 3" key="1">
    <citation type="submission" date="2019-04" db="EMBL/GenBank/DDBJ databases">
        <title>Reference strain of H23.</title>
        <authorList>
            <person name="Luo X."/>
        </authorList>
    </citation>
    <scope>NUCLEOTIDE SEQUENCE [LARGE SCALE GENOMIC DNA]</scope>
    <source>
        <strain evidence="2 3">H23</strain>
    </source>
</reference>
<keyword evidence="3" id="KW-1185">Reference proteome</keyword>
<organism evidence="2 3">
    <name type="scientific">Luteimonas gilva</name>
    <dbReference type="NCBI Taxonomy" id="2572684"/>
    <lineage>
        <taxon>Bacteria</taxon>
        <taxon>Pseudomonadati</taxon>
        <taxon>Pseudomonadota</taxon>
        <taxon>Gammaproteobacteria</taxon>
        <taxon>Lysobacterales</taxon>
        <taxon>Lysobacteraceae</taxon>
        <taxon>Luteimonas</taxon>
    </lineage>
</organism>
<evidence type="ECO:0000313" key="2">
    <source>
        <dbReference type="EMBL" id="TKR33321.1"/>
    </source>
</evidence>
<dbReference type="Pfam" id="PF06844">
    <property type="entry name" value="DUF1244"/>
    <property type="match status" value="1"/>
</dbReference>
<dbReference type="Gene3D" id="1.10.3340.10">
    <property type="entry name" value="SMc04008-like"/>
    <property type="match status" value="1"/>
</dbReference>
<dbReference type="SUPFAM" id="SSF158757">
    <property type="entry name" value="SMc04008-like"/>
    <property type="match status" value="1"/>
</dbReference>
<gene>
    <name evidence="2" type="ORF">FCE95_03165</name>
</gene>
<protein>
    <submittedName>
        <fullName evidence="2">DUF1244 domain-containing protein</fullName>
    </submittedName>
</protein>
<dbReference type="InterPro" id="IPR023163">
    <property type="entry name" value="SMc04008-like_domain"/>
</dbReference>
<dbReference type="RefSeq" id="WP_137265530.1">
    <property type="nucleotide sequence ID" value="NZ_SZUA01000001.1"/>
</dbReference>
<feature type="domain" description="SMc04008-like" evidence="1">
    <location>
        <begin position="28"/>
        <end position="93"/>
    </location>
</feature>
<dbReference type="Proteomes" id="UP000308707">
    <property type="component" value="Unassembled WGS sequence"/>
</dbReference>
<sequence>MTDHETTLLEAAAFRRLVQHLMQDRPDVQNIDLMILAGFCRNCLSDWYREAAETRGIAMSKDEAREAICGMPFAEWKSRHQREATSEQLAAFEVAQRAHPKAGPA</sequence>
<dbReference type="AlphaFoldDB" id="A0A4U5JXA9"/>
<comment type="caution">
    <text evidence="2">The sequence shown here is derived from an EMBL/GenBank/DDBJ whole genome shotgun (WGS) entry which is preliminary data.</text>
</comment>
<dbReference type="EMBL" id="SZUA01000001">
    <property type="protein sequence ID" value="TKR33321.1"/>
    <property type="molecule type" value="Genomic_DNA"/>
</dbReference>
<evidence type="ECO:0000259" key="1">
    <source>
        <dbReference type="Pfam" id="PF06844"/>
    </source>
</evidence>
<dbReference type="OrthoDB" id="9802252at2"/>
<proteinExistence type="predicted"/>
<evidence type="ECO:0000313" key="3">
    <source>
        <dbReference type="Proteomes" id="UP000308707"/>
    </source>
</evidence>
<dbReference type="InterPro" id="IPR036810">
    <property type="entry name" value="SMc04008-like_sf"/>
</dbReference>